<keyword evidence="1" id="KW-1133">Transmembrane helix</keyword>
<accession>A0A4Q9Q3W7</accession>
<keyword evidence="1" id="KW-0472">Membrane</keyword>
<feature type="transmembrane region" description="Helical" evidence="1">
    <location>
        <begin position="93"/>
        <end position="115"/>
    </location>
</feature>
<feature type="transmembrane region" description="Helical" evidence="1">
    <location>
        <begin position="122"/>
        <end position="144"/>
    </location>
</feature>
<evidence type="ECO:0000259" key="2">
    <source>
        <dbReference type="Pfam" id="PF20151"/>
    </source>
</evidence>
<evidence type="ECO:0000256" key="1">
    <source>
        <dbReference type="SAM" id="Phobius"/>
    </source>
</evidence>
<evidence type="ECO:0000313" key="3">
    <source>
        <dbReference type="EMBL" id="TBU61790.1"/>
    </source>
</evidence>
<dbReference type="AlphaFoldDB" id="A0A4Q9Q3W7"/>
<feature type="domain" description="DUF6533" evidence="2">
    <location>
        <begin position="29"/>
        <end position="70"/>
    </location>
</feature>
<protein>
    <recommendedName>
        <fullName evidence="2">DUF6533 domain-containing protein</fullName>
    </recommendedName>
</protein>
<reference evidence="3 4" key="1">
    <citation type="submission" date="2019-01" db="EMBL/GenBank/DDBJ databases">
        <title>Draft genome sequences of three monokaryotic isolates of the white-rot basidiomycete fungus Dichomitus squalens.</title>
        <authorList>
            <consortium name="DOE Joint Genome Institute"/>
            <person name="Lopez S.C."/>
            <person name="Andreopoulos B."/>
            <person name="Pangilinan J."/>
            <person name="Lipzen A."/>
            <person name="Riley R."/>
            <person name="Ahrendt S."/>
            <person name="Ng V."/>
            <person name="Barry K."/>
            <person name="Daum C."/>
            <person name="Grigoriev I.V."/>
            <person name="Hilden K.S."/>
            <person name="Makela M.R."/>
            <person name="de Vries R.P."/>
        </authorList>
    </citation>
    <scope>NUCLEOTIDE SEQUENCE [LARGE SCALE GENOMIC DNA]</scope>
    <source>
        <strain evidence="3 4">CBS 464.89</strain>
    </source>
</reference>
<dbReference type="InterPro" id="IPR045340">
    <property type="entry name" value="DUF6533"/>
</dbReference>
<keyword evidence="4" id="KW-1185">Reference proteome</keyword>
<dbReference type="Pfam" id="PF20151">
    <property type="entry name" value="DUF6533"/>
    <property type="match status" value="1"/>
</dbReference>
<organism evidence="3 4">
    <name type="scientific">Dichomitus squalens</name>
    <dbReference type="NCBI Taxonomy" id="114155"/>
    <lineage>
        <taxon>Eukaryota</taxon>
        <taxon>Fungi</taxon>
        <taxon>Dikarya</taxon>
        <taxon>Basidiomycota</taxon>
        <taxon>Agaricomycotina</taxon>
        <taxon>Agaricomycetes</taxon>
        <taxon>Polyporales</taxon>
        <taxon>Polyporaceae</taxon>
        <taxon>Dichomitus</taxon>
    </lineage>
</organism>
<sequence>MSSSGADDSVGSIIDLIASNFVQACGDYSVFVLICYDHFITFDREVNFFWKGKLTGAGILFFCNRYLGLVNYALQAFSLPSPTLKSCTITSQFITAVSVSIYLPWAVFSALRVYALSRWKSISIAVLLLSFGPILVNTILFFGISDITGAMDPILGCTILERPVNHLQDTLFIVFSRPSLILADCISLAVTMLCTHKTRNIHLAAQHQTLEQVLVRNGTKYFLLMLILNVLHLVFTVAPVEAIRFDQLASEIVTFEEP</sequence>
<evidence type="ECO:0000313" key="4">
    <source>
        <dbReference type="Proteomes" id="UP000292082"/>
    </source>
</evidence>
<dbReference type="EMBL" id="ML145096">
    <property type="protein sequence ID" value="TBU61790.1"/>
    <property type="molecule type" value="Genomic_DNA"/>
</dbReference>
<feature type="transmembrane region" description="Helical" evidence="1">
    <location>
        <begin position="221"/>
        <end position="240"/>
    </location>
</feature>
<proteinExistence type="predicted"/>
<feature type="transmembrane region" description="Helical" evidence="1">
    <location>
        <begin position="171"/>
        <end position="194"/>
    </location>
</feature>
<keyword evidence="1" id="KW-0812">Transmembrane</keyword>
<feature type="transmembrane region" description="Helical" evidence="1">
    <location>
        <begin position="54"/>
        <end position="73"/>
    </location>
</feature>
<dbReference type="Proteomes" id="UP000292082">
    <property type="component" value="Unassembled WGS sequence"/>
</dbReference>
<name>A0A4Q9Q3W7_9APHY</name>
<gene>
    <name evidence="3" type="ORF">BD310DRAFT_919881</name>
</gene>
<dbReference type="STRING" id="114155.A0A4Q9Q3W7"/>